<keyword evidence="11" id="KW-0677">Repeat</keyword>
<evidence type="ECO:0000256" key="12">
    <source>
        <dbReference type="ARBA" id="ARBA00022837"/>
    </source>
</evidence>
<evidence type="ECO:0000256" key="18">
    <source>
        <dbReference type="ARBA" id="ARBA00038738"/>
    </source>
</evidence>
<keyword evidence="13 21" id="KW-0130">Cell adhesion</keyword>
<evidence type="ECO:0000256" key="23">
    <source>
        <dbReference type="PROSITE-ProRule" id="PRU00302"/>
    </source>
</evidence>
<dbReference type="InterPro" id="IPR016186">
    <property type="entry name" value="C-type_lectin-like/link_sf"/>
</dbReference>
<feature type="domain" description="EGF-like" evidence="24">
    <location>
        <begin position="109"/>
        <end position="145"/>
    </location>
</feature>
<evidence type="ECO:0000256" key="2">
    <source>
        <dbReference type="ARBA" id="ARBA00007360"/>
    </source>
</evidence>
<evidence type="ECO:0000256" key="13">
    <source>
        <dbReference type="ARBA" id="ARBA00022889"/>
    </source>
</evidence>
<dbReference type="CDD" id="cd00033">
    <property type="entry name" value="CCP"/>
    <property type="match status" value="3"/>
</dbReference>
<sequence length="351" mass="40049">MTYDDAQKFCQSRYTDLVAIQNKKEIEHLQENIPRHKYYYWIGIRKINGLWTWVGTNKTLTTEAENWGENEPNNKKNNEDCIEIYIGREKDSGKWNDDSCKKRKRALCYTASCNSTSCSGHGECIETINNFTCACNAGFYGDLCQNVVQCSHLLNESLTYMNCSHPWGNFSFESLCHFECLNGFFLDGKDNIQCLSSGNWSEATPHCSAVQCPCLVSEPPKYMNCFHPWGNFSFESQCNFECHDGFFINGTDNIQCLSSGNWSEAPPHCSAIPCPHLLIEPPMHMNCSHPWGNFRFESLCHFQCLDGFILNGTDKMQCLSSGKWNEALSKCSGTESKSQRVIKRILMFTKN</sequence>
<dbReference type="SMART" id="SM00034">
    <property type="entry name" value="CLECT"/>
    <property type="match status" value="1"/>
</dbReference>
<comment type="caution">
    <text evidence="22">Lacks conserved residue(s) required for the propagation of feature annotation.</text>
</comment>
<accession>A0ABN9C0L1</accession>
<feature type="disulfide bond" evidence="23">
    <location>
        <begin position="242"/>
        <end position="269"/>
    </location>
</feature>
<dbReference type="PROSITE" id="PS01186">
    <property type="entry name" value="EGF_2"/>
    <property type="match status" value="1"/>
</dbReference>
<dbReference type="InterPro" id="IPR035976">
    <property type="entry name" value="Sushi/SCR/CCP_sf"/>
</dbReference>
<keyword evidence="9" id="KW-0732">Signal</keyword>
<feature type="disulfide bond" evidence="22">
    <location>
        <begin position="135"/>
        <end position="144"/>
    </location>
</feature>
<keyword evidence="12 21" id="KW-0106">Calcium</keyword>
<dbReference type="PROSITE" id="PS50923">
    <property type="entry name" value="SUSHI"/>
    <property type="match status" value="3"/>
</dbReference>
<dbReference type="PROSITE" id="PS00022">
    <property type="entry name" value="EGF_1"/>
    <property type="match status" value="1"/>
</dbReference>
<evidence type="ECO:0000256" key="21">
    <source>
        <dbReference type="PIRNR" id="PIRNR002421"/>
    </source>
</evidence>
<evidence type="ECO:0000259" key="26">
    <source>
        <dbReference type="PROSITE" id="PS50923"/>
    </source>
</evidence>
<evidence type="ECO:0000256" key="9">
    <source>
        <dbReference type="ARBA" id="ARBA00022729"/>
    </source>
</evidence>
<dbReference type="InterPro" id="IPR016348">
    <property type="entry name" value="L-selectin"/>
</dbReference>
<dbReference type="SMART" id="SM00181">
    <property type="entry name" value="EGF"/>
    <property type="match status" value="1"/>
</dbReference>
<keyword evidence="7" id="KW-0812">Transmembrane</keyword>
<dbReference type="EMBL" id="CATNWA010007033">
    <property type="protein sequence ID" value="CAI9553218.1"/>
    <property type="molecule type" value="Genomic_DNA"/>
</dbReference>
<evidence type="ECO:0000259" key="24">
    <source>
        <dbReference type="PROSITE" id="PS50026"/>
    </source>
</evidence>
<keyword evidence="8" id="KW-0479">Metal-binding</keyword>
<dbReference type="Gene3D" id="3.10.100.10">
    <property type="entry name" value="Mannose-Binding Protein A, subunit A"/>
    <property type="match status" value="1"/>
</dbReference>
<dbReference type="InterPro" id="IPR016187">
    <property type="entry name" value="CTDL_fold"/>
</dbReference>
<dbReference type="PROSITE" id="PS50041">
    <property type="entry name" value="C_TYPE_LECTIN_2"/>
    <property type="match status" value="1"/>
</dbReference>
<keyword evidence="17" id="KW-0325">Glycoprotein</keyword>
<keyword evidence="6 23" id="KW-0768">Sushi</keyword>
<comment type="function">
    <text evidence="19 21">Calcium-dependent lectin that mediates cell adhesion by binding to glycoproteins on neighboring cells. Mediates the adherence of lymphocytes to endothelial cells of high endothelial venules in peripheral lymph nodes. Promotes initial tethering and rolling of leukocytes in endothelia.</text>
</comment>
<evidence type="ECO:0000256" key="3">
    <source>
        <dbReference type="ARBA" id="ARBA00011813"/>
    </source>
</evidence>
<dbReference type="InterPro" id="IPR018378">
    <property type="entry name" value="C-type_lectin_CS"/>
</dbReference>
<comment type="subunit">
    <text evidence="3">Interaction with SELPLG/PSGL1 and PODXL2 is required for promoting recruitment and rolling of leukocytes. This interaction is dependent on the sialyl Lewis X glycan modification of SELPLG and PODXL2, and tyrosine sulfation modifications of SELPLG. Sulfation on 'Tyr-51' of SELPLG is important for L-selectin binding.</text>
</comment>
<evidence type="ECO:0000256" key="19">
    <source>
        <dbReference type="ARBA" id="ARBA00045157"/>
    </source>
</evidence>
<dbReference type="InterPro" id="IPR001304">
    <property type="entry name" value="C-type_lectin-like"/>
</dbReference>
<comment type="subunit">
    <text evidence="18">Interacts with SELPLG/PSGL1 and PODXL2 through the sialyl Lewis X epitope. SELPLG sulfation appears not to be required for this interaction.</text>
</comment>
<name>A0ABN9C0L1_9NEOB</name>
<gene>
    <name evidence="27" type="ORF">SPARVUS_LOCUS4004322</name>
</gene>
<evidence type="ECO:0000256" key="4">
    <source>
        <dbReference type="ARBA" id="ARBA00022475"/>
    </source>
</evidence>
<proteinExistence type="inferred from homology"/>
<comment type="similarity">
    <text evidence="2 21">Belongs to the selectin/LECAM family.</text>
</comment>
<evidence type="ECO:0000313" key="27">
    <source>
        <dbReference type="EMBL" id="CAI9553218.1"/>
    </source>
</evidence>
<evidence type="ECO:0000256" key="14">
    <source>
        <dbReference type="ARBA" id="ARBA00022989"/>
    </source>
</evidence>
<dbReference type="PROSITE" id="PS50026">
    <property type="entry name" value="EGF_3"/>
    <property type="match status" value="1"/>
</dbReference>
<evidence type="ECO:0000256" key="15">
    <source>
        <dbReference type="ARBA" id="ARBA00023136"/>
    </source>
</evidence>
<evidence type="ECO:0000256" key="10">
    <source>
        <dbReference type="ARBA" id="ARBA00022734"/>
    </source>
</evidence>
<evidence type="ECO:0000256" key="20">
    <source>
        <dbReference type="ARBA" id="ARBA00045695"/>
    </source>
</evidence>
<dbReference type="SUPFAM" id="SSF57196">
    <property type="entry name" value="EGF/Laminin"/>
    <property type="match status" value="1"/>
</dbReference>
<keyword evidence="16 22" id="KW-1015">Disulfide bond</keyword>
<evidence type="ECO:0000256" key="8">
    <source>
        <dbReference type="ARBA" id="ARBA00022723"/>
    </source>
</evidence>
<dbReference type="Pfam" id="PF00008">
    <property type="entry name" value="EGF"/>
    <property type="match status" value="1"/>
</dbReference>
<comment type="caution">
    <text evidence="27">The sequence shown here is derived from an EMBL/GenBank/DDBJ whole genome shotgun (WGS) entry which is preliminary data.</text>
</comment>
<dbReference type="Proteomes" id="UP001162483">
    <property type="component" value="Unassembled WGS sequence"/>
</dbReference>
<keyword evidence="10" id="KW-0430">Lectin</keyword>
<keyword evidence="28" id="KW-1185">Reference proteome</keyword>
<dbReference type="CDD" id="cd00054">
    <property type="entry name" value="EGF_CA"/>
    <property type="match status" value="1"/>
</dbReference>
<dbReference type="PANTHER" id="PTHR19325:SF493">
    <property type="entry name" value="E-SELECTIN"/>
    <property type="match status" value="1"/>
</dbReference>
<dbReference type="InterPro" id="IPR000742">
    <property type="entry name" value="EGF"/>
</dbReference>
<dbReference type="PROSITE" id="PS00615">
    <property type="entry name" value="C_TYPE_LECTIN_1"/>
    <property type="match status" value="1"/>
</dbReference>
<evidence type="ECO:0000313" key="28">
    <source>
        <dbReference type="Proteomes" id="UP001162483"/>
    </source>
</evidence>
<feature type="domain" description="Sushi" evidence="26">
    <location>
        <begin position="210"/>
        <end position="271"/>
    </location>
</feature>
<evidence type="ECO:0000256" key="22">
    <source>
        <dbReference type="PROSITE-ProRule" id="PRU00076"/>
    </source>
</evidence>
<dbReference type="InterPro" id="IPR050350">
    <property type="entry name" value="Compl-Cell_Adhes-Reg"/>
</dbReference>
<comment type="function">
    <text evidence="20">Cell-surface glycoprotein having a role in immunoadhesion. Mediates in the adhesion of blood neutrophils in cytokine-activated endothelium through interaction with SELPLG/PSGL1. May have a role in capillary morphogenesis.</text>
</comment>
<evidence type="ECO:0000256" key="1">
    <source>
        <dbReference type="ARBA" id="ARBA00004251"/>
    </source>
</evidence>
<keyword evidence="15" id="KW-0472">Membrane</keyword>
<evidence type="ECO:0000259" key="25">
    <source>
        <dbReference type="PROSITE" id="PS50041"/>
    </source>
</evidence>
<dbReference type="SUPFAM" id="SSF56436">
    <property type="entry name" value="C-type lectin-like"/>
    <property type="match status" value="1"/>
</dbReference>
<feature type="domain" description="Sushi" evidence="26">
    <location>
        <begin position="272"/>
        <end position="333"/>
    </location>
</feature>
<evidence type="ECO:0000256" key="7">
    <source>
        <dbReference type="ARBA" id="ARBA00022692"/>
    </source>
</evidence>
<dbReference type="Pfam" id="PF00084">
    <property type="entry name" value="Sushi"/>
    <property type="match status" value="3"/>
</dbReference>
<dbReference type="Gene3D" id="2.10.70.10">
    <property type="entry name" value="Complement Module, domain 1"/>
    <property type="match status" value="3"/>
</dbReference>
<evidence type="ECO:0000256" key="16">
    <source>
        <dbReference type="ARBA" id="ARBA00023157"/>
    </source>
</evidence>
<dbReference type="PRINTS" id="PR00343">
    <property type="entry name" value="SELECTIN"/>
</dbReference>
<protein>
    <recommendedName>
        <fullName evidence="21">L-selectin</fullName>
    </recommendedName>
</protein>
<keyword evidence="4" id="KW-1003">Cell membrane</keyword>
<feature type="disulfide bond" evidence="23">
    <location>
        <begin position="304"/>
        <end position="331"/>
    </location>
</feature>
<keyword evidence="5 22" id="KW-0245">EGF-like domain</keyword>
<evidence type="ECO:0000256" key="5">
    <source>
        <dbReference type="ARBA" id="ARBA00022536"/>
    </source>
</evidence>
<feature type="domain" description="C-type lectin" evidence="25">
    <location>
        <begin position="1"/>
        <end position="109"/>
    </location>
</feature>
<dbReference type="PANTHER" id="PTHR19325">
    <property type="entry name" value="COMPLEMENT COMPONENT-RELATED SUSHI DOMAIN-CONTAINING"/>
    <property type="match status" value="1"/>
</dbReference>
<feature type="domain" description="Sushi" evidence="26">
    <location>
        <begin position="148"/>
        <end position="209"/>
    </location>
</feature>
<reference evidence="27" key="1">
    <citation type="submission" date="2023-05" db="EMBL/GenBank/DDBJ databases">
        <authorList>
            <person name="Stuckert A."/>
        </authorList>
    </citation>
    <scope>NUCLEOTIDE SEQUENCE</scope>
</reference>
<dbReference type="SUPFAM" id="SSF57535">
    <property type="entry name" value="Complement control module/SCR domain"/>
    <property type="match status" value="3"/>
</dbReference>
<dbReference type="PIRSF" id="PIRSF002421">
    <property type="entry name" value="L-selectin"/>
    <property type="match status" value="1"/>
</dbReference>
<feature type="disulfide bond" evidence="23">
    <location>
        <begin position="180"/>
        <end position="207"/>
    </location>
</feature>
<dbReference type="InterPro" id="IPR002396">
    <property type="entry name" value="Selectin_superfamily"/>
</dbReference>
<dbReference type="SMART" id="SM00032">
    <property type="entry name" value="CCP"/>
    <property type="match status" value="3"/>
</dbReference>
<dbReference type="InterPro" id="IPR000436">
    <property type="entry name" value="Sushi_SCR_CCP_dom"/>
</dbReference>
<comment type="subcellular location">
    <subcellularLocation>
        <location evidence="1">Cell membrane</location>
        <topology evidence="1">Single-pass type I membrane protein</topology>
    </subcellularLocation>
</comment>
<evidence type="ECO:0000256" key="11">
    <source>
        <dbReference type="ARBA" id="ARBA00022737"/>
    </source>
</evidence>
<evidence type="ECO:0000256" key="6">
    <source>
        <dbReference type="ARBA" id="ARBA00022659"/>
    </source>
</evidence>
<keyword evidence="14" id="KW-1133">Transmembrane helix</keyword>
<organism evidence="27 28">
    <name type="scientific">Staurois parvus</name>
    <dbReference type="NCBI Taxonomy" id="386267"/>
    <lineage>
        <taxon>Eukaryota</taxon>
        <taxon>Metazoa</taxon>
        <taxon>Chordata</taxon>
        <taxon>Craniata</taxon>
        <taxon>Vertebrata</taxon>
        <taxon>Euteleostomi</taxon>
        <taxon>Amphibia</taxon>
        <taxon>Batrachia</taxon>
        <taxon>Anura</taxon>
        <taxon>Neobatrachia</taxon>
        <taxon>Ranoidea</taxon>
        <taxon>Ranidae</taxon>
        <taxon>Staurois</taxon>
    </lineage>
</organism>
<evidence type="ECO:0000256" key="17">
    <source>
        <dbReference type="ARBA" id="ARBA00023180"/>
    </source>
</evidence>
<dbReference type="Pfam" id="PF00059">
    <property type="entry name" value="Lectin_C"/>
    <property type="match status" value="1"/>
</dbReference>